<comment type="subcellular location">
    <subcellularLocation>
        <location evidence="1">Membrane</location>
        <topology evidence="1">Multi-pass membrane protein</topology>
    </subcellularLocation>
</comment>
<protein>
    <submittedName>
        <fullName evidence="8">GtrA family protein</fullName>
    </submittedName>
</protein>
<comment type="similarity">
    <text evidence="2">Belongs to the GtrA family.</text>
</comment>
<dbReference type="RefSeq" id="WP_275247143.1">
    <property type="nucleotide sequence ID" value="NZ_BAABDX010000001.1"/>
</dbReference>
<feature type="transmembrane region" description="Helical" evidence="6">
    <location>
        <begin position="46"/>
        <end position="65"/>
    </location>
</feature>
<sequence length="149" mass="16704">MRKNDELGCHPGDTVRYQFARFILVGAIAAAANIGSRVFFSQFISFKYAIVLAYFVGMTMAFSLSRHFVFEGSDSRIEGQIARFGIVNLVALVQIWIISIGLADYVFPLIGFTWRPEFVAHTIGVLSPVVTSYLGHKHFTFRKSFGRNA</sequence>
<evidence type="ECO:0000256" key="2">
    <source>
        <dbReference type="ARBA" id="ARBA00009399"/>
    </source>
</evidence>
<dbReference type="EMBL" id="CP113162">
    <property type="protein sequence ID" value="WEF51550.1"/>
    <property type="molecule type" value="Genomic_DNA"/>
</dbReference>
<keyword evidence="9" id="KW-1185">Reference proteome</keyword>
<evidence type="ECO:0000256" key="4">
    <source>
        <dbReference type="ARBA" id="ARBA00022989"/>
    </source>
</evidence>
<evidence type="ECO:0000259" key="7">
    <source>
        <dbReference type="Pfam" id="PF04138"/>
    </source>
</evidence>
<keyword evidence="4 6" id="KW-1133">Transmembrane helix</keyword>
<dbReference type="InterPro" id="IPR051401">
    <property type="entry name" value="GtrA_CellWall_Glycosyl"/>
</dbReference>
<reference evidence="8 9" key="1">
    <citation type="submission" date="2022-11" db="EMBL/GenBank/DDBJ databases">
        <authorList>
            <person name="Siebert D."/>
            <person name="Busche T."/>
            <person name="Saydam E."/>
            <person name="Kalinowski J."/>
            <person name="Ruckert C."/>
            <person name="Blombach B."/>
        </authorList>
    </citation>
    <scope>NUCLEOTIDE SEQUENCE [LARGE SCALE GENOMIC DNA]</scope>
    <source>
        <strain evidence="8 9">DSM 1083</strain>
    </source>
</reference>
<feature type="domain" description="GtrA/DPMS transmembrane" evidence="7">
    <location>
        <begin position="21"/>
        <end position="141"/>
    </location>
</feature>
<dbReference type="InterPro" id="IPR007267">
    <property type="entry name" value="GtrA_DPMS_TM"/>
</dbReference>
<evidence type="ECO:0000256" key="3">
    <source>
        <dbReference type="ARBA" id="ARBA00022692"/>
    </source>
</evidence>
<feature type="transmembrane region" description="Helical" evidence="6">
    <location>
        <begin position="86"/>
        <end position="106"/>
    </location>
</feature>
<dbReference type="PANTHER" id="PTHR38459:SF1">
    <property type="entry name" value="PROPHAGE BACTOPRENOL-LINKED GLUCOSE TRANSLOCASE HOMOLOG"/>
    <property type="match status" value="1"/>
</dbReference>
<keyword evidence="5 6" id="KW-0472">Membrane</keyword>
<feature type="transmembrane region" description="Helical" evidence="6">
    <location>
        <begin position="21"/>
        <end position="40"/>
    </location>
</feature>
<keyword evidence="3 6" id="KW-0812">Transmembrane</keyword>
<gene>
    <name evidence="8" type="ORF">AFIC_003145</name>
</gene>
<name>A0ABY8BNK3_AFICR</name>
<evidence type="ECO:0000256" key="1">
    <source>
        <dbReference type="ARBA" id="ARBA00004141"/>
    </source>
</evidence>
<evidence type="ECO:0000313" key="9">
    <source>
        <dbReference type="Proteomes" id="UP001213907"/>
    </source>
</evidence>
<evidence type="ECO:0000256" key="6">
    <source>
        <dbReference type="SAM" id="Phobius"/>
    </source>
</evidence>
<organism evidence="8 9">
    <name type="scientific">Afipia carboxydohydrogena</name>
    <name type="common">Pseudomonas carboxydohydrogena</name>
    <dbReference type="NCBI Taxonomy" id="290"/>
    <lineage>
        <taxon>Bacteria</taxon>
        <taxon>Pseudomonadati</taxon>
        <taxon>Pseudomonadota</taxon>
        <taxon>Alphaproteobacteria</taxon>
        <taxon>Hyphomicrobiales</taxon>
        <taxon>Nitrobacteraceae</taxon>
        <taxon>Afipia</taxon>
    </lineage>
</organism>
<dbReference type="Proteomes" id="UP001213907">
    <property type="component" value="Chromosome"/>
</dbReference>
<proteinExistence type="inferred from homology"/>
<dbReference type="PANTHER" id="PTHR38459">
    <property type="entry name" value="PROPHAGE BACTOPRENOL-LINKED GLUCOSE TRANSLOCASE HOMOLOG"/>
    <property type="match status" value="1"/>
</dbReference>
<feature type="transmembrane region" description="Helical" evidence="6">
    <location>
        <begin position="118"/>
        <end position="135"/>
    </location>
</feature>
<evidence type="ECO:0000313" key="8">
    <source>
        <dbReference type="EMBL" id="WEF51550.1"/>
    </source>
</evidence>
<dbReference type="Pfam" id="PF04138">
    <property type="entry name" value="GtrA_DPMS_TM"/>
    <property type="match status" value="1"/>
</dbReference>
<accession>A0ABY8BNK3</accession>
<evidence type="ECO:0000256" key="5">
    <source>
        <dbReference type="ARBA" id="ARBA00023136"/>
    </source>
</evidence>